<evidence type="ECO:0000313" key="16">
    <source>
        <dbReference type="Proteomes" id="UP000034799"/>
    </source>
</evidence>
<evidence type="ECO:0000256" key="11">
    <source>
        <dbReference type="PIRNR" id="PIRNR006621"/>
    </source>
</evidence>
<proteinExistence type="inferred from homology"/>
<keyword evidence="7" id="KW-0694">RNA-binding</keyword>
<accession>A0A0G0N062</accession>
<dbReference type="GO" id="GO:0000049">
    <property type="term" value="F:tRNA binding"/>
    <property type="evidence" value="ECO:0007669"/>
    <property type="project" value="UniProtKB-KW"/>
</dbReference>
<evidence type="ECO:0000256" key="4">
    <source>
        <dbReference type="ARBA" id="ARBA00022643"/>
    </source>
</evidence>
<dbReference type="GO" id="GO:0017150">
    <property type="term" value="F:tRNA dihydrouridine synthase activity"/>
    <property type="evidence" value="ECO:0007669"/>
    <property type="project" value="InterPro"/>
</dbReference>
<dbReference type="Pfam" id="PF01207">
    <property type="entry name" value="Dus"/>
    <property type="match status" value="1"/>
</dbReference>
<keyword evidence="6" id="KW-0521">NADP</keyword>
<dbReference type="Gene3D" id="1.10.1200.80">
    <property type="entry name" value="Putative flavin oxidoreducatase, domain 2"/>
    <property type="match status" value="1"/>
</dbReference>
<feature type="binding site" evidence="13">
    <location>
        <position position="142"/>
    </location>
    <ligand>
        <name>FMN</name>
        <dbReference type="ChEBI" id="CHEBI:58210"/>
    </ligand>
</feature>
<evidence type="ECO:0000313" key="15">
    <source>
        <dbReference type="EMBL" id="KKR06201.1"/>
    </source>
</evidence>
<sequence length="314" mass="35012">MSIWQKLSKPIMALAPMEDVTDTVFRQVLCSIGKPDLFFTEFTNVDGLFSPGYEQVVARLKFSSVEKPIIAQVWGVNPENYRKVGKLVSEMGFDGIDINMGCPIKKIIKTGGCSALIKNPTLAKEIYLAAKEGSCGLPVSIKTRIGFRGIETEEWIGYILGLKPDALTVHGRTVLEQSKVPCHWEEIAKAVRLRDSISPSTVILGNGDVKSVKQGIEYCGTFGVDGVMIGRGIFENPWLFGDKVEVLHSQEEKLALLMMHVTLFDNTRGEDTNFNVLKKFFKMYINGFSGAAQLRDEMMKLRSAQETLDYITRI</sequence>
<dbReference type="SUPFAM" id="SSF51395">
    <property type="entry name" value="FMN-linked oxidoreductases"/>
    <property type="match status" value="1"/>
</dbReference>
<dbReference type="Proteomes" id="UP000034799">
    <property type="component" value="Unassembled WGS sequence"/>
</dbReference>
<dbReference type="InterPro" id="IPR001269">
    <property type="entry name" value="DUS_fam"/>
</dbReference>
<evidence type="ECO:0000256" key="2">
    <source>
        <dbReference type="ARBA" id="ARBA00022555"/>
    </source>
</evidence>
<comment type="cofactor">
    <cofactor evidence="11 13">
        <name>FMN</name>
        <dbReference type="ChEBI" id="CHEBI:58210"/>
    </cofactor>
</comment>
<evidence type="ECO:0000256" key="9">
    <source>
        <dbReference type="ARBA" id="ARBA00048205"/>
    </source>
</evidence>
<evidence type="ECO:0000256" key="6">
    <source>
        <dbReference type="ARBA" id="ARBA00022857"/>
    </source>
</evidence>
<keyword evidence="4 11" id="KW-0288">FMN</keyword>
<feature type="domain" description="DUS-like FMN-binding" evidence="14">
    <location>
        <begin position="14"/>
        <end position="309"/>
    </location>
</feature>
<dbReference type="InterPro" id="IPR024036">
    <property type="entry name" value="tRNA-dHydroUridine_Synthase_C"/>
</dbReference>
<evidence type="ECO:0000256" key="10">
    <source>
        <dbReference type="ARBA" id="ARBA00048802"/>
    </source>
</evidence>
<name>A0A0G0N062_9BACT</name>
<keyword evidence="5 11" id="KW-0819">tRNA processing</keyword>
<dbReference type="CDD" id="cd02801">
    <property type="entry name" value="DUS_like_FMN"/>
    <property type="match status" value="1"/>
</dbReference>
<protein>
    <recommendedName>
        <fullName evidence="11">tRNA-dihydrouridine synthase</fullName>
        <ecNumber evidence="11">1.3.1.-</ecNumber>
    </recommendedName>
</protein>
<dbReference type="PIRSF" id="PIRSF006621">
    <property type="entry name" value="Dus"/>
    <property type="match status" value="1"/>
</dbReference>
<comment type="similarity">
    <text evidence="11">Belongs to the dus family.</text>
</comment>
<evidence type="ECO:0000256" key="8">
    <source>
        <dbReference type="ARBA" id="ARBA00023002"/>
    </source>
</evidence>
<dbReference type="EMBL" id="LBWK01000001">
    <property type="protein sequence ID" value="KKR06201.1"/>
    <property type="molecule type" value="Genomic_DNA"/>
</dbReference>
<keyword evidence="13" id="KW-0547">Nucleotide-binding</keyword>
<keyword evidence="2" id="KW-0820">tRNA-binding</keyword>
<evidence type="ECO:0000256" key="1">
    <source>
        <dbReference type="ARBA" id="ARBA00002790"/>
    </source>
</evidence>
<dbReference type="EC" id="1.3.1.-" evidence="11"/>
<feature type="active site" description="Proton donor" evidence="12">
    <location>
        <position position="102"/>
    </location>
</feature>
<dbReference type="PANTHER" id="PTHR11082">
    <property type="entry name" value="TRNA-DIHYDROURIDINE SYNTHASE"/>
    <property type="match status" value="1"/>
</dbReference>
<feature type="binding site" evidence="13">
    <location>
        <position position="72"/>
    </location>
    <ligand>
        <name>FMN</name>
        <dbReference type="ChEBI" id="CHEBI:58210"/>
    </ligand>
</feature>
<dbReference type="InterPro" id="IPR035587">
    <property type="entry name" value="DUS-like_FMN-bd"/>
</dbReference>
<dbReference type="PANTHER" id="PTHR11082:SF25">
    <property type="entry name" value="DUS-LIKE FMN-BINDING DOMAIN-CONTAINING PROTEIN"/>
    <property type="match status" value="1"/>
</dbReference>
<evidence type="ECO:0000259" key="14">
    <source>
        <dbReference type="Pfam" id="PF01207"/>
    </source>
</evidence>
<comment type="function">
    <text evidence="1 11">Catalyzes the synthesis of 5,6-dihydrouridine (D), a modified base found in the D-loop of most tRNAs, via the reduction of the C5-C6 double bond in target uridines.</text>
</comment>
<keyword evidence="3 11" id="KW-0285">Flavoprotein</keyword>
<evidence type="ECO:0000256" key="3">
    <source>
        <dbReference type="ARBA" id="ARBA00022630"/>
    </source>
</evidence>
<organism evidence="15 16">
    <name type="scientific">candidate division WS6 bacterium GW2011_GWF2_39_15</name>
    <dbReference type="NCBI Taxonomy" id="1619100"/>
    <lineage>
        <taxon>Bacteria</taxon>
        <taxon>Candidatus Dojkabacteria</taxon>
    </lineage>
</organism>
<evidence type="ECO:0000256" key="13">
    <source>
        <dbReference type="PIRSR" id="PIRSR006621-2"/>
    </source>
</evidence>
<dbReference type="GO" id="GO:0050660">
    <property type="term" value="F:flavin adenine dinucleotide binding"/>
    <property type="evidence" value="ECO:0007669"/>
    <property type="project" value="InterPro"/>
</dbReference>
<dbReference type="InterPro" id="IPR013785">
    <property type="entry name" value="Aldolase_TIM"/>
</dbReference>
<feature type="binding site" evidence="13">
    <location>
        <position position="170"/>
    </location>
    <ligand>
        <name>FMN</name>
        <dbReference type="ChEBI" id="CHEBI:58210"/>
    </ligand>
</feature>
<evidence type="ECO:0000256" key="5">
    <source>
        <dbReference type="ARBA" id="ARBA00022694"/>
    </source>
</evidence>
<reference evidence="15 16" key="1">
    <citation type="journal article" date="2015" name="Nature">
        <title>rRNA introns, odd ribosomes, and small enigmatic genomes across a large radiation of phyla.</title>
        <authorList>
            <person name="Brown C.T."/>
            <person name="Hug L.A."/>
            <person name="Thomas B.C."/>
            <person name="Sharon I."/>
            <person name="Castelle C.J."/>
            <person name="Singh A."/>
            <person name="Wilkins M.J."/>
            <person name="Williams K.H."/>
            <person name="Banfield J.F."/>
        </authorList>
    </citation>
    <scope>NUCLEOTIDE SEQUENCE [LARGE SCALE GENOMIC DNA]</scope>
</reference>
<evidence type="ECO:0000256" key="12">
    <source>
        <dbReference type="PIRSR" id="PIRSR006621-1"/>
    </source>
</evidence>
<comment type="catalytic activity">
    <reaction evidence="10">
        <text>a 5,6-dihydrouridine in tRNA + NAD(+) = a uridine in tRNA + NADH + H(+)</text>
        <dbReference type="Rhea" id="RHEA:54452"/>
        <dbReference type="Rhea" id="RHEA-COMP:13339"/>
        <dbReference type="Rhea" id="RHEA-COMP:13887"/>
        <dbReference type="ChEBI" id="CHEBI:15378"/>
        <dbReference type="ChEBI" id="CHEBI:57540"/>
        <dbReference type="ChEBI" id="CHEBI:57945"/>
        <dbReference type="ChEBI" id="CHEBI:65315"/>
        <dbReference type="ChEBI" id="CHEBI:74443"/>
    </reaction>
</comment>
<comment type="caution">
    <text evidence="15">The sequence shown here is derived from an EMBL/GenBank/DDBJ whole genome shotgun (WGS) entry which is preliminary data.</text>
</comment>
<evidence type="ECO:0000256" key="7">
    <source>
        <dbReference type="ARBA" id="ARBA00022884"/>
    </source>
</evidence>
<feature type="binding site" evidence="13">
    <location>
        <begin position="230"/>
        <end position="231"/>
    </location>
    <ligand>
        <name>FMN</name>
        <dbReference type="ChEBI" id="CHEBI:58210"/>
    </ligand>
</feature>
<dbReference type="AlphaFoldDB" id="A0A0G0N062"/>
<keyword evidence="8 11" id="KW-0560">Oxidoreductase</keyword>
<comment type="catalytic activity">
    <reaction evidence="9">
        <text>a 5,6-dihydrouridine in tRNA + NADP(+) = a uridine in tRNA + NADPH + H(+)</text>
        <dbReference type="Rhea" id="RHEA:23624"/>
        <dbReference type="Rhea" id="RHEA-COMP:13339"/>
        <dbReference type="Rhea" id="RHEA-COMP:13887"/>
        <dbReference type="ChEBI" id="CHEBI:15378"/>
        <dbReference type="ChEBI" id="CHEBI:57783"/>
        <dbReference type="ChEBI" id="CHEBI:58349"/>
        <dbReference type="ChEBI" id="CHEBI:65315"/>
        <dbReference type="ChEBI" id="CHEBI:74443"/>
    </reaction>
</comment>
<gene>
    <name evidence="15" type="ORF">UT34_C0001G0241</name>
</gene>
<dbReference type="Gene3D" id="3.20.20.70">
    <property type="entry name" value="Aldolase class I"/>
    <property type="match status" value="1"/>
</dbReference>
<dbReference type="PATRIC" id="fig|1619100.3.peg.243"/>
<dbReference type="STRING" id="1619100.UT34_C0001G0241"/>